<evidence type="ECO:0000313" key="6">
    <source>
        <dbReference type="Proteomes" id="UP001065322"/>
    </source>
</evidence>
<dbReference type="PANTHER" id="PTHR43257:SF2">
    <property type="entry name" value="PYRUVATE DEHYDROGENASE E1 COMPONENT SUBUNIT BETA"/>
    <property type="match status" value="1"/>
</dbReference>
<dbReference type="Proteomes" id="UP001065322">
    <property type="component" value="Chromosome"/>
</dbReference>
<proteinExistence type="predicted"/>
<dbReference type="Pfam" id="PF02780">
    <property type="entry name" value="Transketolase_C"/>
    <property type="match status" value="1"/>
</dbReference>
<dbReference type="SUPFAM" id="SSF52922">
    <property type="entry name" value="TK C-terminal domain-like"/>
    <property type="match status" value="1"/>
</dbReference>
<dbReference type="CDD" id="cd07036">
    <property type="entry name" value="TPP_PYR_E1-PDHc-beta_like"/>
    <property type="match status" value="1"/>
</dbReference>
<dbReference type="Gene3D" id="3.40.50.920">
    <property type="match status" value="1"/>
</dbReference>
<keyword evidence="3" id="KW-0786">Thiamine pyrophosphate</keyword>
<dbReference type="PANTHER" id="PTHR43257">
    <property type="entry name" value="PYRUVATE DEHYDROGENASE E1 COMPONENT BETA SUBUNIT"/>
    <property type="match status" value="1"/>
</dbReference>
<dbReference type="EMBL" id="CP054475">
    <property type="protein sequence ID" value="UXD87783.1"/>
    <property type="molecule type" value="Genomic_DNA"/>
</dbReference>
<dbReference type="SUPFAM" id="SSF52518">
    <property type="entry name" value="Thiamin diphosphate-binding fold (THDP-binding)"/>
    <property type="match status" value="1"/>
</dbReference>
<reference evidence="6" key="1">
    <citation type="submission" date="2020-06" db="EMBL/GenBank/DDBJ databases">
        <title>Thalassolituus marinus alknpb1M-1, a hydrocarbon-degrading bacterium isolated from the deep-sea overlying water using an in-situ strategy from the South China Sea basin.</title>
        <authorList>
            <person name="Dong C."/>
            <person name="Chen Y."/>
            <person name="Shao Z."/>
        </authorList>
    </citation>
    <scope>NUCLEOTIDE SEQUENCE [LARGE SCALE GENOMIC DNA]</scope>
    <source>
        <strain evidence="6">alknpb1M-1</strain>
    </source>
</reference>
<organism evidence="5 6">
    <name type="scientific">Thalassolituus hydrocarboniclasticus</name>
    <dbReference type="NCBI Taxonomy" id="2742796"/>
    <lineage>
        <taxon>Bacteria</taxon>
        <taxon>Pseudomonadati</taxon>
        <taxon>Pseudomonadota</taxon>
        <taxon>Gammaproteobacteria</taxon>
        <taxon>Oceanospirillales</taxon>
        <taxon>Oceanospirillaceae</taxon>
        <taxon>Thalassolituus</taxon>
    </lineage>
</organism>
<name>A0ABY6AB09_9GAMM</name>
<comment type="cofactor">
    <cofactor evidence="1">
        <name>thiamine diphosphate</name>
        <dbReference type="ChEBI" id="CHEBI:58937"/>
    </cofactor>
</comment>
<gene>
    <name evidence="5" type="ORF">HUF19_10185</name>
</gene>
<dbReference type="SMART" id="SM00861">
    <property type="entry name" value="Transket_pyr"/>
    <property type="match status" value="1"/>
</dbReference>
<evidence type="ECO:0000256" key="1">
    <source>
        <dbReference type="ARBA" id="ARBA00001964"/>
    </source>
</evidence>
<dbReference type="InterPro" id="IPR033248">
    <property type="entry name" value="Transketolase_C"/>
</dbReference>
<feature type="domain" description="Transketolase-like pyrimidine-binding" evidence="4">
    <location>
        <begin position="23"/>
        <end position="198"/>
    </location>
</feature>
<evidence type="ECO:0000256" key="3">
    <source>
        <dbReference type="ARBA" id="ARBA00023052"/>
    </source>
</evidence>
<dbReference type="InterPro" id="IPR029061">
    <property type="entry name" value="THDP-binding"/>
</dbReference>
<evidence type="ECO:0000259" key="4">
    <source>
        <dbReference type="SMART" id="SM00861"/>
    </source>
</evidence>
<keyword evidence="6" id="KW-1185">Reference proteome</keyword>
<dbReference type="RefSeq" id="WP_260996561.1">
    <property type="nucleotide sequence ID" value="NZ_CP054475.1"/>
</dbReference>
<dbReference type="InterPro" id="IPR005475">
    <property type="entry name" value="Transketolase-like_Pyr-bd"/>
</dbReference>
<dbReference type="Pfam" id="PF02779">
    <property type="entry name" value="Transket_pyr"/>
    <property type="match status" value="1"/>
</dbReference>
<dbReference type="InterPro" id="IPR009014">
    <property type="entry name" value="Transketo_C/PFOR_II"/>
</dbReference>
<evidence type="ECO:0000256" key="2">
    <source>
        <dbReference type="ARBA" id="ARBA00023002"/>
    </source>
</evidence>
<sequence>MVNQTTDSFSSASASRDLTQRDLTLVEAVNLALARALSEDPNVVLLGEDIGRNGGVFRATQGLQDRFGRERVMDTPLAETLIAGTAIGMASQGLKPVAEIQFMGFIFPAMEQLVTHAARLRNRTRGRLHCPLVVRAPFGGGIHAPEHHSESTEALFAHIPGIRVVIPSSPRRAYGLLLSAIDDPDPVLFLEPKRLYRALKQPLVDDGARLPLDKVFILREGSDITLVSWGACIQETLEAAQALEQQGISAEVVDVATVSPLDMDSIRASVEKTGRCVIVHEAARSGGIGADISARLSEQSLDLLQAPVIRVTGFDTPMPYFRQEQLYLPQVADMVAAVNQCMSYR</sequence>
<evidence type="ECO:0000313" key="5">
    <source>
        <dbReference type="EMBL" id="UXD87783.1"/>
    </source>
</evidence>
<dbReference type="Gene3D" id="3.40.50.970">
    <property type="match status" value="1"/>
</dbReference>
<accession>A0ABY6AB09</accession>
<keyword evidence="2" id="KW-0560">Oxidoreductase</keyword>
<protein>
    <submittedName>
        <fullName evidence="5">Alpha-ketoacid dehydrogenase subunit beta</fullName>
    </submittedName>
</protein>